<keyword evidence="9" id="KW-0914">Notch signaling pathway</keyword>
<dbReference type="GO" id="GO:0045597">
    <property type="term" value="P:positive regulation of cell differentiation"/>
    <property type="evidence" value="ECO:0007669"/>
    <property type="project" value="UniProtKB-ARBA"/>
</dbReference>
<dbReference type="Pfam" id="PF07657">
    <property type="entry name" value="MNNL"/>
    <property type="match status" value="1"/>
</dbReference>
<dbReference type="FunFam" id="2.10.25.140:FF:000001">
    <property type="entry name" value="Delta-like protein"/>
    <property type="match status" value="1"/>
</dbReference>
<reference evidence="21" key="1">
    <citation type="submission" date="2025-08" db="UniProtKB">
        <authorList>
            <consortium name="Ensembl"/>
        </authorList>
    </citation>
    <scope>IDENTIFICATION</scope>
</reference>
<dbReference type="GO" id="GO:0005509">
    <property type="term" value="F:calcium ion binding"/>
    <property type="evidence" value="ECO:0007669"/>
    <property type="project" value="InterPro"/>
</dbReference>
<proteinExistence type="predicted"/>
<organism evidence="21 22">
    <name type="scientific">Oryzias sinensis</name>
    <name type="common">Chinese medaka</name>
    <dbReference type="NCBI Taxonomy" id="183150"/>
    <lineage>
        <taxon>Eukaryota</taxon>
        <taxon>Metazoa</taxon>
        <taxon>Chordata</taxon>
        <taxon>Craniata</taxon>
        <taxon>Vertebrata</taxon>
        <taxon>Euteleostomi</taxon>
        <taxon>Actinopterygii</taxon>
        <taxon>Neopterygii</taxon>
        <taxon>Teleostei</taxon>
        <taxon>Neoteleostei</taxon>
        <taxon>Acanthomorphata</taxon>
        <taxon>Ovalentaria</taxon>
        <taxon>Atherinomorphae</taxon>
        <taxon>Beloniformes</taxon>
        <taxon>Adrianichthyidae</taxon>
        <taxon>Oryziinae</taxon>
        <taxon>Oryzias</taxon>
    </lineage>
</organism>
<feature type="domain" description="EGF-like" evidence="19">
    <location>
        <begin position="612"/>
        <end position="652"/>
    </location>
</feature>
<evidence type="ECO:0000256" key="14">
    <source>
        <dbReference type="PROSITE-ProRule" id="PRU00076"/>
    </source>
</evidence>
<dbReference type="PANTHER" id="PTHR24049:SF35">
    <property type="entry name" value="EGF-LIKE DOMAIN-CONTAINING PROTEIN"/>
    <property type="match status" value="1"/>
</dbReference>
<feature type="disulfide bond" evidence="15">
    <location>
        <begin position="210"/>
        <end position="219"/>
    </location>
</feature>
<feature type="domain" description="EGF-like" evidence="19">
    <location>
        <begin position="769"/>
        <end position="805"/>
    </location>
</feature>
<feature type="disulfide bond" evidence="14">
    <location>
        <begin position="577"/>
        <end position="586"/>
    </location>
</feature>
<dbReference type="Pfam" id="PF25024">
    <property type="entry name" value="EGF_TEN"/>
    <property type="match status" value="1"/>
</dbReference>
<feature type="disulfide bond" evidence="14">
    <location>
        <begin position="347"/>
        <end position="356"/>
    </location>
</feature>
<dbReference type="Gene3D" id="2.10.25.10">
    <property type="entry name" value="Laminin"/>
    <property type="match status" value="15"/>
</dbReference>
<dbReference type="FunFam" id="2.10.25.10:FF:000018">
    <property type="entry name" value="Delta-like 1"/>
    <property type="match status" value="1"/>
</dbReference>
<feature type="disulfide bond" evidence="15">
    <location>
        <begin position="223"/>
        <end position="235"/>
    </location>
</feature>
<dbReference type="SMART" id="SM00215">
    <property type="entry name" value="VWC_out"/>
    <property type="match status" value="1"/>
</dbReference>
<dbReference type="SMART" id="SM00051">
    <property type="entry name" value="DSL"/>
    <property type="match status" value="1"/>
</dbReference>
<dbReference type="Pfam" id="PF00008">
    <property type="entry name" value="EGF"/>
    <property type="match status" value="6"/>
</dbReference>
<feature type="domain" description="EGF-like" evidence="19">
    <location>
        <begin position="845"/>
        <end position="881"/>
    </location>
</feature>
<dbReference type="PROSITE" id="PS00010">
    <property type="entry name" value="ASX_HYDROXYL"/>
    <property type="match status" value="7"/>
</dbReference>
<evidence type="ECO:0000256" key="4">
    <source>
        <dbReference type="ARBA" id="ARBA00022692"/>
    </source>
</evidence>
<dbReference type="FunFam" id="2.10.25.10:FF:000117">
    <property type="entry name" value="Delta-like protein"/>
    <property type="match status" value="1"/>
</dbReference>
<dbReference type="InterPro" id="IPR000152">
    <property type="entry name" value="EGF-type_Asp/Asn_hydroxyl_site"/>
</dbReference>
<dbReference type="Gene3D" id="2.60.40.3510">
    <property type="match status" value="1"/>
</dbReference>
<dbReference type="GO" id="GO:0007219">
    <property type="term" value="P:Notch signaling pathway"/>
    <property type="evidence" value="ECO:0007669"/>
    <property type="project" value="UniProtKB-KW"/>
</dbReference>
<dbReference type="SMART" id="SM00179">
    <property type="entry name" value="EGF_CA"/>
    <property type="match status" value="14"/>
</dbReference>
<feature type="disulfide bond" evidence="14">
    <location>
        <begin position="497"/>
        <end position="506"/>
    </location>
</feature>
<comment type="function">
    <text evidence="16">Putative Notch ligand involved in the mediation of Notch signaling.</text>
</comment>
<evidence type="ECO:0000313" key="21">
    <source>
        <dbReference type="Ensembl" id="ENSOSIP00000046777.1"/>
    </source>
</evidence>
<dbReference type="Pfam" id="PF23575">
    <property type="entry name" value="JAG1"/>
    <property type="match status" value="1"/>
</dbReference>
<feature type="transmembrane region" description="Helical" evidence="18">
    <location>
        <begin position="1103"/>
        <end position="1126"/>
    </location>
</feature>
<sequence length="1262" mass="138345">MRTAFLCGGSSAIGRALIGPAKLSTSIWKLRADPHARLIAVTCPQVSESTGSFELQLESVENVNGELADGECCDGPRGPQDLRCTRDECDTYFRVCLKEYQVEAAPSGPCTFGTGSTPVLGGNIFSFRSSRSPRGDEAGRILIPFQFAWPRTFTLILEAWDWDNDTRSNGEELLIERVIHTGMINPGDHWQTIMHDGPVARLKYRIRVRCDENYYGNKCNKLCVPRDDYFGHYRCEPSGAQVCLDGWMGPDCMTAICKQGCNLLHGGCSVPGDCTCQFGWKGMFCDECELHPGCVHGTCKLPWQCNCERNWGGLFCEKDLNYCGRHQPCVNGGTCMNTEPDEYFCACPRGFSGKNCEIAEHVCISNPCMNGGSCHEVETGYECLCAPGWEGPTCTRNLNECSSAPCAHGGTCVNLEEGFECVCPPQWQGKTCQIDANECAGQPCVNANACKNLIGGYHCNCFRGWSGQNCDINVNSCGRCQNGATCKKGPRGVFCQCRPGFTGAHCNVRKNKCDSGPCLNGGQCHMLLDRFVCKCPPEFSGQLCEISSWLPSDACDPDPCENGATCHSMDQDFYCACPEGYEGKTCERLKEKCHTPSCQAIDICTIAIATNDSYGVQHIASNVCRPHGRCVSQPGGNFSCICDPGFSGIYCHENINDCTSNPCRNGGTCIDGVKSFQCFCPDGWEGELCDLEVNECRHNPCKNGGRCVDLVNDFYCDCANSWKGKTCHSRESQCDETTCSNGGTCYDHGDAFRCACLPGWGGNTCNIAKNSSCASSPCSNGGTCVGGGDAFSCICKDGWEGPTCGQNTDDCNPHPCYNGGICVDGVNWFRCECAPGFAGPDCRININECQSSPCAYGATCVDEINGYRCICPLGRTGVRCQEFIGFGKTCHYAGLPFPHGSHWEEECNSCHCIDGKVHCTKVLCGRRPCHLEPTDHDLRRFSCPAGQECLEHSYYTCFSPPCHQWGVCSITGSSPPLLTTKCQPNSNHLDNSCGRITLVFNKQKVPAGTTVESICFELRYLPDTRRLAKDHTLQLLCDLSYTNQDAVEVAISYHPEDLPDHSLIQETASAIVGTLSKRHNSTIMLAVIEVKVETQVMPPSVDYLVPLLCIVFLLLCLFCIIVCVWWTRKRRKQRQRASQSPADDSVNNQWEQLRLVVGREQQQVKESNREAEQERKKLMGPSSGTCEEEEEGEESEGELEEECGGAEAGKQLIYKYSKTAVQSSGAVICTTHSSSSPLKAPHRTHGYSPKDNRRKELRDPCV</sequence>
<keyword evidence="13" id="KW-0325">Glycoprotein</keyword>
<evidence type="ECO:0000256" key="15">
    <source>
        <dbReference type="PROSITE-ProRule" id="PRU00377"/>
    </source>
</evidence>
<feature type="domain" description="EGF-like" evidence="19">
    <location>
        <begin position="509"/>
        <end position="545"/>
    </location>
</feature>
<keyword evidence="11 16" id="KW-0472">Membrane</keyword>
<keyword evidence="6 16" id="KW-0677">Repeat</keyword>
<dbReference type="FunFam" id="2.10.25.10:FF:000095">
    <property type="entry name" value="Notch, isoform B"/>
    <property type="match status" value="1"/>
</dbReference>
<dbReference type="FunFam" id="2.10.25.10:FF:000472">
    <property type="entry name" value="Uncharacterized protein, isoform A"/>
    <property type="match status" value="1"/>
</dbReference>
<reference evidence="21" key="2">
    <citation type="submission" date="2025-09" db="UniProtKB">
        <authorList>
            <consortium name="Ensembl"/>
        </authorList>
    </citation>
    <scope>IDENTIFICATION</scope>
</reference>
<comment type="subcellular location">
    <subcellularLocation>
        <location evidence="1 16">Membrane</location>
        <topology evidence="1 16">Single-pass type I membrane protein</topology>
    </subcellularLocation>
</comment>
<dbReference type="FunFam" id="2.10.25.10:FF:000148">
    <property type="entry name" value="Delta-like protein"/>
    <property type="match status" value="1"/>
</dbReference>
<feature type="domain" description="EGF-like" evidence="19">
    <location>
        <begin position="551"/>
        <end position="587"/>
    </location>
</feature>
<name>A0A8C7ZTT8_9TELE</name>
<feature type="disulfide bond" evidence="14">
    <location>
        <begin position="535"/>
        <end position="544"/>
    </location>
</feature>
<feature type="domain" description="EGF-like" evidence="19">
    <location>
        <begin position="435"/>
        <end position="471"/>
    </location>
</feature>
<dbReference type="InterPro" id="IPR026219">
    <property type="entry name" value="Jagged/Serrate"/>
</dbReference>
<evidence type="ECO:0000256" key="2">
    <source>
        <dbReference type="ARBA" id="ARBA00022473"/>
    </source>
</evidence>
<dbReference type="PROSITE" id="PS01186">
    <property type="entry name" value="EGF_2"/>
    <property type="match status" value="10"/>
</dbReference>
<feature type="domain" description="EGF-like" evidence="19">
    <location>
        <begin position="730"/>
        <end position="766"/>
    </location>
</feature>
<dbReference type="InterPro" id="IPR001774">
    <property type="entry name" value="DSL"/>
</dbReference>
<feature type="domain" description="EGF-like" evidence="19">
    <location>
        <begin position="359"/>
        <end position="395"/>
    </location>
</feature>
<evidence type="ECO:0000256" key="9">
    <source>
        <dbReference type="ARBA" id="ARBA00022976"/>
    </source>
</evidence>
<evidence type="ECO:0000259" key="19">
    <source>
        <dbReference type="PROSITE" id="PS50026"/>
    </source>
</evidence>
<dbReference type="Proteomes" id="UP000694383">
    <property type="component" value="Unplaced"/>
</dbReference>
<dbReference type="Ensembl" id="ENSOSIT00000049159.1">
    <property type="protein sequence ID" value="ENSOSIP00000046777.1"/>
    <property type="gene ID" value="ENSOSIG00000021998.1"/>
</dbReference>
<evidence type="ECO:0000256" key="11">
    <source>
        <dbReference type="ARBA" id="ARBA00023136"/>
    </source>
</evidence>
<dbReference type="InterPro" id="IPR011651">
    <property type="entry name" value="Notch_ligand_N"/>
</dbReference>
<dbReference type="GeneTree" id="ENSGT00940000164854"/>
<keyword evidence="8" id="KW-0832">Ubl conjugation</keyword>
<dbReference type="FunFam" id="2.10.25.10:FF:000007">
    <property type="entry name" value="Delta-like protein"/>
    <property type="match status" value="1"/>
</dbReference>
<dbReference type="InterPro" id="IPR000742">
    <property type="entry name" value="EGF"/>
</dbReference>
<feature type="disulfide bond" evidence="14">
    <location>
        <begin position="423"/>
        <end position="432"/>
    </location>
</feature>
<dbReference type="InterPro" id="IPR009030">
    <property type="entry name" value="Growth_fac_rcpt_cys_sf"/>
</dbReference>
<dbReference type="GO" id="GO:0031017">
    <property type="term" value="P:exocrine pancreas development"/>
    <property type="evidence" value="ECO:0007669"/>
    <property type="project" value="UniProtKB-ARBA"/>
</dbReference>
<evidence type="ECO:0000256" key="10">
    <source>
        <dbReference type="ARBA" id="ARBA00022989"/>
    </source>
</evidence>
<dbReference type="GO" id="GO:0005112">
    <property type="term" value="F:Notch binding"/>
    <property type="evidence" value="ECO:0007669"/>
    <property type="project" value="InterPro"/>
</dbReference>
<keyword evidence="5 16" id="KW-0732">Signal</keyword>
<dbReference type="Pfam" id="PF01414">
    <property type="entry name" value="DSL"/>
    <property type="match status" value="1"/>
</dbReference>
<feature type="domain" description="EGF-like" evidence="19">
    <location>
        <begin position="473"/>
        <end position="507"/>
    </location>
</feature>
<dbReference type="AlphaFoldDB" id="A0A8C7ZTT8"/>
<dbReference type="FunFam" id="2.10.25.10:FF:000061">
    <property type="entry name" value="Delta-like protein"/>
    <property type="match status" value="4"/>
</dbReference>
<dbReference type="GO" id="GO:0016020">
    <property type="term" value="C:membrane"/>
    <property type="evidence" value="ECO:0007669"/>
    <property type="project" value="UniProtKB-SubCell"/>
</dbReference>
<dbReference type="PROSITE" id="PS00022">
    <property type="entry name" value="EGF_1"/>
    <property type="match status" value="15"/>
</dbReference>
<feature type="region of interest" description="Disordered" evidence="17">
    <location>
        <begin position="1161"/>
        <end position="1204"/>
    </location>
</feature>
<keyword evidence="22" id="KW-1185">Reference proteome</keyword>
<feature type="domain" description="EGF-like" evidence="19">
    <location>
        <begin position="807"/>
        <end position="843"/>
    </location>
</feature>
<dbReference type="InterPro" id="IPR001007">
    <property type="entry name" value="VWF_dom"/>
</dbReference>
<protein>
    <recommendedName>
        <fullName evidence="16">Delta-like protein</fullName>
    </recommendedName>
</protein>
<feature type="compositionally biased region" description="Basic and acidic residues" evidence="17">
    <location>
        <begin position="1162"/>
        <end position="1177"/>
    </location>
</feature>
<feature type="disulfide bond" evidence="14">
    <location>
        <begin position="461"/>
        <end position="470"/>
    </location>
</feature>
<dbReference type="Gene3D" id="2.10.25.140">
    <property type="match status" value="1"/>
</dbReference>
<feature type="disulfide bond" evidence="14">
    <location>
        <begin position="680"/>
        <end position="689"/>
    </location>
</feature>
<feature type="compositionally biased region" description="Acidic residues" evidence="17">
    <location>
        <begin position="1186"/>
        <end position="1204"/>
    </location>
</feature>
<dbReference type="InterPro" id="IPR013032">
    <property type="entry name" value="EGF-like_CS"/>
</dbReference>
<feature type="disulfide bond" evidence="14">
    <location>
        <begin position="871"/>
        <end position="880"/>
    </location>
</feature>
<feature type="domain" description="EGF-like" evidence="19">
    <location>
        <begin position="397"/>
        <end position="433"/>
    </location>
</feature>
<evidence type="ECO:0000256" key="18">
    <source>
        <dbReference type="SAM" id="Phobius"/>
    </source>
</evidence>
<feature type="disulfide bond" evidence="15">
    <location>
        <begin position="243"/>
        <end position="252"/>
    </location>
</feature>
<keyword evidence="2 16" id="KW-0217">Developmental protein</keyword>
<dbReference type="FunFam" id="2.10.25.10:FF:000006">
    <property type="entry name" value="Versican core protein-like isoform 1"/>
    <property type="match status" value="1"/>
</dbReference>
<comment type="caution">
    <text evidence="14">Lacks conserved residue(s) required for the propagation of feature annotation.</text>
</comment>
<feature type="disulfide bond" evidence="14">
    <location>
        <begin position="385"/>
        <end position="394"/>
    </location>
</feature>
<evidence type="ECO:0000259" key="20">
    <source>
        <dbReference type="PROSITE" id="PS51051"/>
    </source>
</evidence>
<feature type="disulfide bond" evidence="14">
    <location>
        <begin position="642"/>
        <end position="651"/>
    </location>
</feature>
<dbReference type="GO" id="GO:0060218">
    <property type="term" value="P:hematopoietic stem cell differentiation"/>
    <property type="evidence" value="ECO:0007669"/>
    <property type="project" value="UniProtKB-ARBA"/>
</dbReference>
<dbReference type="PROSITE" id="PS01187">
    <property type="entry name" value="EGF_CA"/>
    <property type="match status" value="4"/>
</dbReference>
<dbReference type="GO" id="GO:1901222">
    <property type="term" value="P:regulation of non-canonical NF-kappaB signal transduction"/>
    <property type="evidence" value="ECO:0007669"/>
    <property type="project" value="UniProtKB-ARBA"/>
</dbReference>
<dbReference type="SUPFAM" id="SSF57196">
    <property type="entry name" value="EGF/Laminin"/>
    <property type="match status" value="10"/>
</dbReference>
<feature type="domain" description="EGF-like" evidence="19">
    <location>
        <begin position="692"/>
        <end position="728"/>
    </location>
</feature>
<feature type="disulfide bond" evidence="14">
    <location>
        <begin position="833"/>
        <end position="842"/>
    </location>
</feature>
<evidence type="ECO:0000256" key="3">
    <source>
        <dbReference type="ARBA" id="ARBA00022536"/>
    </source>
</evidence>
<dbReference type="FunFam" id="2.10.25.10:FF:000824">
    <property type="entry name" value="Delta-like protein"/>
    <property type="match status" value="1"/>
</dbReference>
<feature type="compositionally biased region" description="Basic and acidic residues" evidence="17">
    <location>
        <begin position="1248"/>
        <end position="1262"/>
    </location>
</feature>
<evidence type="ECO:0000256" key="13">
    <source>
        <dbReference type="ARBA" id="ARBA00023180"/>
    </source>
</evidence>
<feature type="disulfide bond" evidence="14">
    <location>
        <begin position="718"/>
        <end position="727"/>
    </location>
</feature>
<feature type="disulfide bond" evidence="14">
    <location>
        <begin position="756"/>
        <end position="765"/>
    </location>
</feature>
<keyword evidence="3 14" id="KW-0245">EGF-like domain</keyword>
<evidence type="ECO:0000256" key="17">
    <source>
        <dbReference type="SAM" id="MobiDB-lite"/>
    </source>
</evidence>
<feature type="domain" description="EGF-like" evidence="19">
    <location>
        <begin position="654"/>
        <end position="690"/>
    </location>
</feature>
<evidence type="ECO:0000313" key="22">
    <source>
        <dbReference type="Proteomes" id="UP000694383"/>
    </source>
</evidence>
<keyword evidence="7" id="KW-0221">Differentiation</keyword>
<evidence type="ECO:0000256" key="1">
    <source>
        <dbReference type="ARBA" id="ARBA00004479"/>
    </source>
</evidence>
<dbReference type="InterPro" id="IPR001881">
    <property type="entry name" value="EGF-like_Ca-bd_dom"/>
</dbReference>
<dbReference type="InterPro" id="IPR018097">
    <property type="entry name" value="EGF_Ca-bd_CS"/>
</dbReference>
<evidence type="ECO:0000256" key="16">
    <source>
        <dbReference type="RuleBase" id="RU280815"/>
    </source>
</evidence>
<keyword evidence="12 14" id="KW-1015">Disulfide bond</keyword>
<dbReference type="PROSITE" id="PS50026">
    <property type="entry name" value="EGF_3"/>
    <property type="match status" value="14"/>
</dbReference>
<feature type="domain" description="DSL" evidence="20">
    <location>
        <begin position="208"/>
        <end position="252"/>
    </location>
</feature>
<dbReference type="InterPro" id="IPR056986">
    <property type="entry name" value="JAG1_1/2_dom"/>
</dbReference>
<feature type="domain" description="EGF-like" evidence="19">
    <location>
        <begin position="319"/>
        <end position="357"/>
    </location>
</feature>
<keyword evidence="4 16" id="KW-0812">Transmembrane</keyword>
<dbReference type="PROSITE" id="PS51051">
    <property type="entry name" value="DSL"/>
    <property type="match status" value="1"/>
</dbReference>
<dbReference type="FunFam" id="2.10.25.10:FF:000146">
    <property type="entry name" value="Putative neurogenic locus notch"/>
    <property type="match status" value="1"/>
</dbReference>
<keyword evidence="10 16" id="KW-1133">Transmembrane helix</keyword>
<feature type="disulfide bond" evidence="14">
    <location>
        <begin position="795"/>
        <end position="804"/>
    </location>
</feature>
<dbReference type="FunFam" id="2.10.25.10:FF:000100">
    <property type="entry name" value="neurogenic locus notch homolog protein 3"/>
    <property type="match status" value="1"/>
</dbReference>
<evidence type="ECO:0000256" key="8">
    <source>
        <dbReference type="ARBA" id="ARBA00022843"/>
    </source>
</evidence>
<evidence type="ECO:0000256" key="7">
    <source>
        <dbReference type="ARBA" id="ARBA00022782"/>
    </source>
</evidence>
<feature type="region of interest" description="Disordered" evidence="17">
    <location>
        <begin position="1230"/>
        <end position="1262"/>
    </location>
</feature>
<accession>A0A8C7ZTT8</accession>
<dbReference type="SMART" id="SM00181">
    <property type="entry name" value="EGF"/>
    <property type="match status" value="17"/>
</dbReference>
<evidence type="ECO:0000256" key="5">
    <source>
        <dbReference type="ARBA" id="ARBA00022729"/>
    </source>
</evidence>
<dbReference type="InterPro" id="IPR051022">
    <property type="entry name" value="Notch_Cell-Fate_Det"/>
</dbReference>
<dbReference type="CDD" id="cd00054">
    <property type="entry name" value="EGF_CA"/>
    <property type="match status" value="12"/>
</dbReference>
<dbReference type="PANTHER" id="PTHR24049">
    <property type="entry name" value="CRUMBS FAMILY MEMBER"/>
    <property type="match status" value="1"/>
</dbReference>
<evidence type="ECO:0000256" key="6">
    <source>
        <dbReference type="ARBA" id="ARBA00022737"/>
    </source>
</evidence>
<dbReference type="Pfam" id="PF21700">
    <property type="entry name" value="EGF_DL_JAG"/>
    <property type="match status" value="1"/>
</dbReference>
<dbReference type="PRINTS" id="PR02059">
    <property type="entry name" value="JAGGEDFAMILY"/>
</dbReference>
<dbReference type="SUPFAM" id="SSF57184">
    <property type="entry name" value="Growth factor receptor domain"/>
    <property type="match status" value="1"/>
</dbReference>
<dbReference type="Pfam" id="PF12661">
    <property type="entry name" value="hEGF"/>
    <property type="match status" value="1"/>
</dbReference>
<evidence type="ECO:0000256" key="12">
    <source>
        <dbReference type="ARBA" id="ARBA00023157"/>
    </source>
</evidence>